<protein>
    <submittedName>
        <fullName evidence="6">Glucohydrolase</fullName>
    </submittedName>
</protein>
<evidence type="ECO:0000259" key="5">
    <source>
        <dbReference type="SMART" id="SM00642"/>
    </source>
</evidence>
<dbReference type="SUPFAM" id="SSF51445">
    <property type="entry name" value="(Trans)glycosidases"/>
    <property type="match status" value="1"/>
</dbReference>
<evidence type="ECO:0000313" key="7">
    <source>
        <dbReference type="Proteomes" id="UP000179524"/>
    </source>
</evidence>
<dbReference type="GO" id="GO:0009313">
    <property type="term" value="P:oligosaccharide catabolic process"/>
    <property type="evidence" value="ECO:0007669"/>
    <property type="project" value="TreeGrafter"/>
</dbReference>
<dbReference type="RefSeq" id="WP_071309476.1">
    <property type="nucleotide sequence ID" value="NZ_MLQR01000027.1"/>
</dbReference>
<evidence type="ECO:0000256" key="4">
    <source>
        <dbReference type="ARBA" id="ARBA00023295"/>
    </source>
</evidence>
<dbReference type="SMART" id="SM00642">
    <property type="entry name" value="Aamy"/>
    <property type="match status" value="1"/>
</dbReference>
<dbReference type="CDD" id="cd11333">
    <property type="entry name" value="AmyAc_SI_OligoGlu_DGase"/>
    <property type="match status" value="1"/>
</dbReference>
<dbReference type="Pfam" id="PF23915">
    <property type="entry name" value="SusG_C"/>
    <property type="match status" value="1"/>
</dbReference>
<feature type="domain" description="Glycosyl hydrolase family 13 catalytic" evidence="5">
    <location>
        <begin position="13"/>
        <end position="417"/>
    </location>
</feature>
<dbReference type="NCBIfam" id="NF008183">
    <property type="entry name" value="PRK10933.1"/>
    <property type="match status" value="1"/>
</dbReference>
<name>A0A1S2LQF4_9BACI</name>
<dbReference type="PANTHER" id="PTHR10357">
    <property type="entry name" value="ALPHA-AMYLASE FAMILY MEMBER"/>
    <property type="match status" value="1"/>
</dbReference>
<dbReference type="GO" id="GO:0005737">
    <property type="term" value="C:cytoplasm"/>
    <property type="evidence" value="ECO:0007669"/>
    <property type="project" value="UniProtKB-SubCell"/>
</dbReference>
<dbReference type="FunFam" id="3.20.20.80:FF:000064">
    <property type="entry name" value="Oligo-1,6-glucosidase"/>
    <property type="match status" value="2"/>
</dbReference>
<dbReference type="FunFam" id="3.90.400.10:FF:000002">
    <property type="entry name" value="Sucrose isomerase"/>
    <property type="match status" value="1"/>
</dbReference>
<comment type="similarity">
    <text evidence="2">Belongs to the glycosyl hydrolase 13 family.</text>
</comment>
<dbReference type="InterPro" id="IPR045857">
    <property type="entry name" value="O16G_dom_2"/>
</dbReference>
<dbReference type="Gene3D" id="3.20.20.80">
    <property type="entry name" value="Glycosidases"/>
    <property type="match status" value="1"/>
</dbReference>
<dbReference type="PANTHER" id="PTHR10357:SF178">
    <property type="entry name" value="OLIGO-1,6-GLUCOSIDASE 3-RELATED"/>
    <property type="match status" value="1"/>
</dbReference>
<dbReference type="InterPro" id="IPR017853">
    <property type="entry name" value="GH"/>
</dbReference>
<dbReference type="Gene3D" id="3.90.400.10">
    <property type="entry name" value="Oligo-1,6-glucosidase, Domain 2"/>
    <property type="match status" value="1"/>
</dbReference>
<keyword evidence="4" id="KW-0326">Glycosidase</keyword>
<evidence type="ECO:0000256" key="2">
    <source>
        <dbReference type="ARBA" id="ARBA00008061"/>
    </source>
</evidence>
<keyword evidence="3 6" id="KW-0378">Hydrolase</keyword>
<dbReference type="InterPro" id="IPR056300">
    <property type="entry name" value="SusG-like_C"/>
</dbReference>
<evidence type="ECO:0000256" key="3">
    <source>
        <dbReference type="ARBA" id="ARBA00022801"/>
    </source>
</evidence>
<dbReference type="InterPro" id="IPR013780">
    <property type="entry name" value="Glyco_hydro_b"/>
</dbReference>
<organism evidence="6 7">
    <name type="scientific">Anaerobacillus alkalilacustris</name>
    <dbReference type="NCBI Taxonomy" id="393763"/>
    <lineage>
        <taxon>Bacteria</taxon>
        <taxon>Bacillati</taxon>
        <taxon>Bacillota</taxon>
        <taxon>Bacilli</taxon>
        <taxon>Bacillales</taxon>
        <taxon>Bacillaceae</taxon>
        <taxon>Anaerobacillus</taxon>
    </lineage>
</organism>
<dbReference type="Gene3D" id="2.60.40.1180">
    <property type="entry name" value="Golgi alpha-mannosidase II"/>
    <property type="match status" value="1"/>
</dbReference>
<sequence>MNKKWWNNSVVYQVYPKSFNDTNQGGIGDLNGIIEKLDYLKELGIDVIWLSPVYESPMDDNGYDISDYENISKEFGTMEEMDRLIEEADNRGMKIIMDLVINHSSDEHRWFIESKSSRENPKRDWYIWRDGNEGGSSPNNLRSIFGGSCWEFDEGTGQYYFHSFSKKQPDLNWENPHLREEIYRMVRWWLDKGIGGFRVDAITFIKKPEKFIEEVSDGIDGLRVVKPNQPGVGEFLAELKEKTFAHYDIFTVAEAPGVELDQLAEYSGDDGYFDMLIRFDHVDLDLAEDGKWYTNKKWSLVDFKKAISKNQEAIKGNYTTALYLENHDQPRSLNRSIPKEDINERSAKLLATSYFFLKGMPYIYQGQEIGMTNIEYSTIESYDDISTIDQYNAALEAGYSKEKAMSFVYRRSRDNARTPMQWSDKENAGFSEVSPWLQVNPNYKEINVKKALENKDSLFYYYQDLIKLRKNPTYVDVLMSGDYEELFKDHLEVFVYLRQLNDQKLLVITNFSNEDVHLDLNEKAKQIVIGNYEDTPMLDGEVMVRPYECMVYELD</sequence>
<comment type="caution">
    <text evidence="6">The sequence shown here is derived from an EMBL/GenBank/DDBJ whole genome shotgun (WGS) entry which is preliminary data.</text>
</comment>
<dbReference type="InterPro" id="IPR006047">
    <property type="entry name" value="GH13_cat_dom"/>
</dbReference>
<proteinExistence type="inferred from homology"/>
<gene>
    <name evidence="6" type="ORF">BKP37_10115</name>
</gene>
<reference evidence="6 7" key="1">
    <citation type="submission" date="2016-10" db="EMBL/GenBank/DDBJ databases">
        <title>Draft genome sequences of four alkaliphilic bacteria belonging to the Anaerobacillus genus.</title>
        <authorList>
            <person name="Bassil N.M."/>
            <person name="Lloyd J.R."/>
        </authorList>
    </citation>
    <scope>NUCLEOTIDE SEQUENCE [LARGE SCALE GENOMIC DNA]</scope>
    <source>
        <strain evidence="6 7">DSM 18345</strain>
    </source>
</reference>
<dbReference type="Proteomes" id="UP000179524">
    <property type="component" value="Unassembled WGS sequence"/>
</dbReference>
<keyword evidence="7" id="KW-1185">Reference proteome</keyword>
<dbReference type="Pfam" id="PF00128">
    <property type="entry name" value="Alpha-amylase"/>
    <property type="match status" value="1"/>
</dbReference>
<comment type="subcellular location">
    <subcellularLocation>
        <location evidence="1">Cytoplasm</location>
    </subcellularLocation>
</comment>
<dbReference type="GO" id="GO:0004556">
    <property type="term" value="F:alpha-amylase activity"/>
    <property type="evidence" value="ECO:0007669"/>
    <property type="project" value="TreeGrafter"/>
</dbReference>
<dbReference type="OrthoDB" id="9805159at2"/>
<dbReference type="SUPFAM" id="SSF51011">
    <property type="entry name" value="Glycosyl hydrolase domain"/>
    <property type="match status" value="1"/>
</dbReference>
<dbReference type="EMBL" id="MLQR01000027">
    <property type="protein sequence ID" value="OIJ13625.1"/>
    <property type="molecule type" value="Genomic_DNA"/>
</dbReference>
<accession>A0A1S2LQF4</accession>
<evidence type="ECO:0000313" key="6">
    <source>
        <dbReference type="EMBL" id="OIJ13625.1"/>
    </source>
</evidence>
<evidence type="ECO:0000256" key="1">
    <source>
        <dbReference type="ARBA" id="ARBA00004496"/>
    </source>
</evidence>
<dbReference type="AlphaFoldDB" id="A0A1S2LQF4"/>
<dbReference type="FunFam" id="2.60.40.1180:FF:000007">
    <property type="entry name" value="Sucrose isomerase"/>
    <property type="match status" value="1"/>
</dbReference>